<feature type="region of interest" description="Disordered" evidence="2">
    <location>
        <begin position="179"/>
        <end position="211"/>
    </location>
</feature>
<feature type="region of interest" description="Disordered" evidence="2">
    <location>
        <begin position="913"/>
        <end position="935"/>
    </location>
</feature>
<feature type="compositionally biased region" description="Polar residues" evidence="2">
    <location>
        <begin position="351"/>
        <end position="363"/>
    </location>
</feature>
<keyword evidence="4" id="KW-1185">Reference proteome</keyword>
<feature type="region of interest" description="Disordered" evidence="2">
    <location>
        <begin position="966"/>
        <end position="1069"/>
    </location>
</feature>
<dbReference type="Proteomes" id="UP000242287">
    <property type="component" value="Unassembled WGS sequence"/>
</dbReference>
<dbReference type="OrthoDB" id="3271284at2759"/>
<protein>
    <submittedName>
        <fullName evidence="3">Uncharacterized protein</fullName>
    </submittedName>
</protein>
<feature type="compositionally biased region" description="Pro residues" evidence="2">
    <location>
        <begin position="185"/>
        <end position="198"/>
    </location>
</feature>
<feature type="region of interest" description="Disordered" evidence="2">
    <location>
        <begin position="734"/>
        <end position="780"/>
    </location>
</feature>
<evidence type="ECO:0000313" key="4">
    <source>
        <dbReference type="Proteomes" id="UP000242287"/>
    </source>
</evidence>
<name>A0A2A9NT12_9AGAR</name>
<keyword evidence="1" id="KW-0175">Coiled coil</keyword>
<feature type="region of interest" description="Disordered" evidence="2">
    <location>
        <begin position="645"/>
        <end position="685"/>
    </location>
</feature>
<evidence type="ECO:0000256" key="2">
    <source>
        <dbReference type="SAM" id="MobiDB-lite"/>
    </source>
</evidence>
<feature type="coiled-coil region" evidence="1">
    <location>
        <begin position="1244"/>
        <end position="1278"/>
    </location>
</feature>
<feature type="compositionally biased region" description="Polar residues" evidence="2">
    <location>
        <begin position="646"/>
        <end position="669"/>
    </location>
</feature>
<dbReference type="STRING" id="703135.A0A2A9NT12"/>
<feature type="region of interest" description="Disordered" evidence="2">
    <location>
        <begin position="822"/>
        <end position="868"/>
    </location>
</feature>
<gene>
    <name evidence="3" type="ORF">AMATHDRAFT_3583</name>
</gene>
<feature type="compositionally biased region" description="Basic and acidic residues" evidence="2">
    <location>
        <begin position="830"/>
        <end position="845"/>
    </location>
</feature>
<feature type="region of interest" description="Disordered" evidence="2">
    <location>
        <begin position="125"/>
        <end position="163"/>
    </location>
</feature>
<feature type="compositionally biased region" description="Low complexity" evidence="2">
    <location>
        <begin position="590"/>
        <end position="608"/>
    </location>
</feature>
<feature type="compositionally biased region" description="Basic and acidic residues" evidence="2">
    <location>
        <begin position="135"/>
        <end position="152"/>
    </location>
</feature>
<feature type="region of interest" description="Disordered" evidence="2">
    <location>
        <begin position="413"/>
        <end position="632"/>
    </location>
</feature>
<feature type="compositionally biased region" description="Polar residues" evidence="2">
    <location>
        <begin position="992"/>
        <end position="1030"/>
    </location>
</feature>
<evidence type="ECO:0000313" key="3">
    <source>
        <dbReference type="EMBL" id="PFH50850.1"/>
    </source>
</evidence>
<feature type="region of interest" description="Disordered" evidence="2">
    <location>
        <begin position="351"/>
        <end position="371"/>
    </location>
</feature>
<feature type="compositionally biased region" description="Polar residues" evidence="2">
    <location>
        <begin position="1060"/>
        <end position="1069"/>
    </location>
</feature>
<reference evidence="3 4" key="1">
    <citation type="submission" date="2014-02" db="EMBL/GenBank/DDBJ databases">
        <title>Transposable element dynamics among asymbiotic and ectomycorrhizal Amanita fungi.</title>
        <authorList>
            <consortium name="DOE Joint Genome Institute"/>
            <person name="Hess J."/>
            <person name="Skrede I."/>
            <person name="Wolfe B."/>
            <person name="LaButti K."/>
            <person name="Ohm R.A."/>
            <person name="Grigoriev I.V."/>
            <person name="Pringle A."/>
        </authorList>
    </citation>
    <scope>NUCLEOTIDE SEQUENCE [LARGE SCALE GENOMIC DNA]</scope>
    <source>
        <strain evidence="3 4">SKay4041</strain>
    </source>
</reference>
<feature type="compositionally biased region" description="Basic and acidic residues" evidence="2">
    <location>
        <begin position="1043"/>
        <end position="1059"/>
    </location>
</feature>
<sequence>MSVLSSFINYGKVKKGKFKASAKTPFSRRPDLTPSNPYVTTFDVIDIHDKTTTTTTTTTFHPSDAEPASASEVGAGTGNEERRQQYDLLKVNINPEPLRSYFPPEFLKSDSVLLHLDEETALALGGGTSANYGVDGREGSHHSTKEDDKDSEYVMGYNEDSEPTDELIAKLQHMDASSFVGIRPPTRPPPTRPPPPAPSKHGSNQWKKSVPAPLKIPNASEAMNSKVHILRSSDSVAADGQNSQSQISTPASSAISGTTLARALFNNTFVLSVDSRDSRKHRSGASTLTRSDSATLPFGEHPFLNSPFMRERKSSGSADVLSWSSSANVVPPVPPLPPDAERLFMATKSGSIERSITRNPNRRSSSGSYESSVSFDFASRVGLSEVPVTAVMDSVAAGTLHFSRRISRISEATNSLPATPLPSATKEDEDAAEDGSNTNPEPPWPPPPPPEDETREVENKEEPQQPVSPPARIDLPRPTSVSSCEISPKDLDNVIDYYSGSSPNASAKGFVPAFSPITEVSETPSQFPTPATSSKKRRSSVMMPFTPSPLTSPGRDFATSHKRRTGNDGNRSARLPIGERSRSSHQFSPSAGSSFRSHRNSSSISSMSTEGTHASEVFRRKRSGSAPSPIIVVRDSKDLNRYKITVSPSSNDISTPPTTASEHGTQTFPETPRSGWSPPPGSSTSVAHRLLARDANLSPFPHTPLSALLQPSIAQTLVTRAGTTVRHSRQTNLIRNRGRAGSQAGAKAEQEHVEEKAHIPLIGEEEEATKGAGSGRSGQAIQQVEVTQGEQANSVSDGGRQLPSLPVNASLEPLETDGISSLSILNRSDSSGDRDSLPKSIHESRQPNGAADTSHTEQRHRAVRKPTSNASSITFVGVSTDRINDPETSVLFSGANRDHPVERAQPKEALSFPFNPANSVQSSHSPIASRRIPSKRLSIRLNPENSHSPSSPAHRHAINIHSATPAVHTHGNESPPPYDTLFNDRSTHDNRTPSTGNSGFDSFHQNIAYTSHAPPTTSSHESLVQGSSSNRRPRARPRLPAGPRERRDGRAGHSARDRNGSVSSIGSNAPSLLARSGVSSMVPLPSPKFHVPSPKWKGLTMEAAKWTFTSAELQAIVSRAIKQSAEALSIRLLHLETLDNDIPEDLRMLEAEKREVLSRYKGLARQRQKLLDSLSQLAAGSQGHESPGAVLRVVESLKGISNQMDRTAENLHSVDEQIAQLNTLVLRHSGSALAMALRKLNKSFLDKMKETEQLRQERTQLEQERDEALKQLEEMQKSPPNSNRASLIFRKSSMRRFRNMHPSSRRSSYSSHRMSNSSLHAVSAKSQFNFDGVPPVPPVPHYNHVPRNIESDLSMRSANTTIGTGLTSGITDPILLMEQEKLYVDIEQHMSSKLLRRSRSSVNLLNEFEFIVRRPTAFTTTTTTTDTAAADASTHIHTYRHRRNQSEMSQRPTSLPGDSQLSDAYKAMNEDSNAMLVTLRMLSDTT</sequence>
<feature type="compositionally biased region" description="Pro residues" evidence="2">
    <location>
        <begin position="440"/>
        <end position="449"/>
    </location>
</feature>
<dbReference type="EMBL" id="KZ301996">
    <property type="protein sequence ID" value="PFH50850.1"/>
    <property type="molecule type" value="Genomic_DNA"/>
</dbReference>
<proteinExistence type="predicted"/>
<feature type="region of interest" description="Disordered" evidence="2">
    <location>
        <begin position="53"/>
        <end position="84"/>
    </location>
</feature>
<feature type="compositionally biased region" description="Polar residues" evidence="2">
    <location>
        <begin position="916"/>
        <end position="926"/>
    </location>
</feature>
<accession>A0A2A9NT12</accession>
<evidence type="ECO:0000256" key="1">
    <source>
        <dbReference type="SAM" id="Coils"/>
    </source>
</evidence>
<feature type="compositionally biased region" description="Polar residues" evidence="2">
    <location>
        <begin position="518"/>
        <end position="533"/>
    </location>
</feature>
<organism evidence="3 4">
    <name type="scientific">Amanita thiersii Skay4041</name>
    <dbReference type="NCBI Taxonomy" id="703135"/>
    <lineage>
        <taxon>Eukaryota</taxon>
        <taxon>Fungi</taxon>
        <taxon>Dikarya</taxon>
        <taxon>Basidiomycota</taxon>
        <taxon>Agaricomycotina</taxon>
        <taxon>Agaricomycetes</taxon>
        <taxon>Agaricomycetidae</taxon>
        <taxon>Agaricales</taxon>
        <taxon>Pluteineae</taxon>
        <taxon>Amanitaceae</taxon>
        <taxon>Amanita</taxon>
    </lineage>
</organism>
<feature type="compositionally biased region" description="Basic and acidic residues" evidence="2">
    <location>
        <begin position="748"/>
        <end position="758"/>
    </location>
</feature>